<evidence type="ECO:0000313" key="8">
    <source>
        <dbReference type="EMBL" id="MBC5728886.1"/>
    </source>
</evidence>
<keyword evidence="3" id="KW-1003">Cell membrane</keyword>
<comment type="similarity">
    <text evidence="2">Belongs to the CDP-glycerol glycerophosphotransferase family.</text>
</comment>
<evidence type="ECO:0000313" key="9">
    <source>
        <dbReference type="Proteomes" id="UP000636755"/>
    </source>
</evidence>
<keyword evidence="6" id="KW-0472">Membrane</keyword>
<dbReference type="Proteomes" id="UP000636755">
    <property type="component" value="Unassembled WGS sequence"/>
</dbReference>
<evidence type="ECO:0000259" key="7">
    <source>
        <dbReference type="Pfam" id="PF00534"/>
    </source>
</evidence>
<evidence type="ECO:0000256" key="1">
    <source>
        <dbReference type="ARBA" id="ARBA00004202"/>
    </source>
</evidence>
<name>A0ABR7HMX2_9FIRM</name>
<dbReference type="PANTHER" id="PTHR37316">
    <property type="entry name" value="TEICHOIC ACID GLYCEROL-PHOSPHATE PRIMASE"/>
    <property type="match status" value="1"/>
</dbReference>
<dbReference type="InterPro" id="IPR043148">
    <property type="entry name" value="TagF_C"/>
</dbReference>
<dbReference type="PANTHER" id="PTHR37316:SF3">
    <property type="entry name" value="TEICHOIC ACID GLYCEROL-PHOSPHATE TRANSFERASE"/>
    <property type="match status" value="1"/>
</dbReference>
<keyword evidence="9" id="KW-1185">Reference proteome</keyword>
<dbReference type="InterPro" id="IPR051612">
    <property type="entry name" value="Teichoic_Acid_Biosynth"/>
</dbReference>
<feature type="domain" description="Glycosyl transferase family 1" evidence="7">
    <location>
        <begin position="603"/>
        <end position="732"/>
    </location>
</feature>
<dbReference type="InterPro" id="IPR043149">
    <property type="entry name" value="TagF_N"/>
</dbReference>
<organism evidence="8 9">
    <name type="scientific">Ruminococcus intestinalis</name>
    <dbReference type="NCBI Taxonomy" id="2763066"/>
    <lineage>
        <taxon>Bacteria</taxon>
        <taxon>Bacillati</taxon>
        <taxon>Bacillota</taxon>
        <taxon>Clostridia</taxon>
        <taxon>Eubacteriales</taxon>
        <taxon>Oscillospiraceae</taxon>
        <taxon>Ruminococcus</taxon>
    </lineage>
</organism>
<comment type="subcellular location">
    <subcellularLocation>
        <location evidence="1">Cell membrane</location>
        <topology evidence="1">Peripheral membrane protein</topology>
    </subcellularLocation>
</comment>
<reference evidence="8 9" key="1">
    <citation type="submission" date="2020-08" db="EMBL/GenBank/DDBJ databases">
        <title>Genome public.</title>
        <authorList>
            <person name="Liu C."/>
            <person name="Sun Q."/>
        </authorList>
    </citation>
    <scope>NUCLEOTIDE SEQUENCE [LARGE SCALE GENOMIC DNA]</scope>
    <source>
        <strain evidence="8 9">NSJ-71</strain>
    </source>
</reference>
<dbReference type="Pfam" id="PF04464">
    <property type="entry name" value="Glyphos_transf"/>
    <property type="match status" value="1"/>
</dbReference>
<protein>
    <submittedName>
        <fullName evidence="8">CDP-glycerol glycerophosphotransferase family protein</fullName>
    </submittedName>
</protein>
<evidence type="ECO:0000256" key="2">
    <source>
        <dbReference type="ARBA" id="ARBA00010488"/>
    </source>
</evidence>
<evidence type="ECO:0000256" key="5">
    <source>
        <dbReference type="ARBA" id="ARBA00022944"/>
    </source>
</evidence>
<comment type="caution">
    <text evidence="8">The sequence shown here is derived from an EMBL/GenBank/DDBJ whole genome shotgun (WGS) entry which is preliminary data.</text>
</comment>
<keyword evidence="4" id="KW-0808">Transferase</keyword>
<gene>
    <name evidence="8" type="ORF">H8R91_10235</name>
</gene>
<proteinExistence type="inferred from homology"/>
<dbReference type="InterPro" id="IPR007554">
    <property type="entry name" value="Glycerophosphate_synth"/>
</dbReference>
<dbReference type="Pfam" id="PF00534">
    <property type="entry name" value="Glycos_transf_1"/>
    <property type="match status" value="1"/>
</dbReference>
<keyword evidence="5" id="KW-0777">Teichoic acid biosynthesis</keyword>
<accession>A0ABR7HMX2</accession>
<sequence>MGRNFIWLFGENLAATSNNNSYYFWKQVVRRRDGIDKYIVLEKNAANKETYASLSDKEKSFVVWKNTVKHFKIYLNADMYFVSLSYKDITPTKLGFFKTDFFIEKPLIYLQHGTLGIKAIEYKGYGYNNNMFRFLYYNKNIKPTLMDYNKFKDYQLYYGIYPPRYIELVKRHKAYHAQPHNGKNILWFMTWREYLGDNYMTQMLMHQIKGVLSSQKLADYLDKTNSVFTVCLHQFFDEEKIEEFKECAKTDRIKFIHSHKTDVLDELAKNDVLITDYSSVGFDFTVLNKPVILYQPDLKNYLAKRNLYCEVEELEQCSYTKARQLVDAIADETYTINPFFKSRLPEEIDYDFIESGAHIDRMYEEFSSIQKNKVTFLGYNFYGVGGTVFATRSLAEALLEKNYLVELLSLKCTAKPKEMPYGLQLTALYKANSRRKIELLKRGFFRWKGLYGHLDCDCSRQNLSPYAGMAMRKKLENINSKTVISTRESLHLFLNDATSEKIEEKIYFFHCTAALVNELFPDIVNKMEKIDIGKAVFVSEENRQLYLDKFNFKNYKDYIVLGNTLESSRSVAREDIGAEEEDDNKKKVDVPERDYFLGMYLLRISHEREADINNLIGFAKYLKEQNVDDIVIDVYGTGDYLNEFLDKIFDNEVEDYICYCGETSNPKNQMKTHDAVVDFTLNHSFGMPYIEAILNGKMVYCTENTGSREVLNGIDGCIYTSYADLLDKIRKFPQVTDDQLRSNYDKISKVYSREVLGEKFVDFLEK</sequence>
<dbReference type="Gene3D" id="3.40.50.12580">
    <property type="match status" value="1"/>
</dbReference>
<dbReference type="InterPro" id="IPR001296">
    <property type="entry name" value="Glyco_trans_1"/>
</dbReference>
<evidence type="ECO:0000256" key="3">
    <source>
        <dbReference type="ARBA" id="ARBA00022475"/>
    </source>
</evidence>
<dbReference type="EMBL" id="JACOPS010000005">
    <property type="protein sequence ID" value="MBC5728886.1"/>
    <property type="molecule type" value="Genomic_DNA"/>
</dbReference>
<dbReference type="Gene3D" id="3.40.50.11820">
    <property type="match status" value="1"/>
</dbReference>
<evidence type="ECO:0000256" key="6">
    <source>
        <dbReference type="ARBA" id="ARBA00023136"/>
    </source>
</evidence>
<evidence type="ECO:0000256" key="4">
    <source>
        <dbReference type="ARBA" id="ARBA00022679"/>
    </source>
</evidence>
<dbReference type="RefSeq" id="WP_186936020.1">
    <property type="nucleotide sequence ID" value="NZ_JACOPS010000005.1"/>
</dbReference>
<dbReference type="SUPFAM" id="SSF53756">
    <property type="entry name" value="UDP-Glycosyltransferase/glycogen phosphorylase"/>
    <property type="match status" value="1"/>
</dbReference>
<dbReference type="Gene3D" id="3.40.50.2000">
    <property type="entry name" value="Glycogen Phosphorylase B"/>
    <property type="match status" value="1"/>
</dbReference>